<evidence type="ECO:0000313" key="2">
    <source>
        <dbReference type="EMBL" id="CAE1258348.1"/>
    </source>
</evidence>
<accession>A0A812C2D1</accession>
<comment type="caution">
    <text evidence="2">The sequence shown here is derived from an EMBL/GenBank/DDBJ whole genome shotgun (WGS) entry which is preliminary data.</text>
</comment>
<proteinExistence type="predicted"/>
<dbReference type="EMBL" id="CAHIKZ030001271">
    <property type="protein sequence ID" value="CAE1258348.1"/>
    <property type="molecule type" value="Genomic_DNA"/>
</dbReference>
<name>A0A812C2D1_ACAPH</name>
<dbReference type="Proteomes" id="UP000597762">
    <property type="component" value="Unassembled WGS sequence"/>
</dbReference>
<dbReference type="AlphaFoldDB" id="A0A812C2D1"/>
<gene>
    <name evidence="2" type="ORF">SPHA_31191</name>
</gene>
<feature type="region of interest" description="Disordered" evidence="1">
    <location>
        <begin position="36"/>
        <end position="66"/>
    </location>
</feature>
<keyword evidence="3" id="KW-1185">Reference proteome</keyword>
<protein>
    <submittedName>
        <fullName evidence="2">Uncharacterized protein</fullName>
    </submittedName>
</protein>
<sequence>MALSKKSIPDSEIEAILCESSDDKVDNLEFEELYDNDIDGEYVQEPNDSSDNSDLDDVPPRKKKKVVRVSPALPVVGPSTAPATAPVAGLAAPPAVAPAAPLGRRRRCTVPQTDRDELVRFNTTRIRSRNGFMWSTRPNAGSLRTLHGPSQQASQADIPEKCFSLLSVDEIMQ</sequence>
<organism evidence="2 3">
    <name type="scientific">Acanthosepion pharaonis</name>
    <name type="common">Pharaoh cuttlefish</name>
    <name type="synonym">Sepia pharaonis</name>
    <dbReference type="NCBI Taxonomy" id="158019"/>
    <lineage>
        <taxon>Eukaryota</taxon>
        <taxon>Metazoa</taxon>
        <taxon>Spiralia</taxon>
        <taxon>Lophotrochozoa</taxon>
        <taxon>Mollusca</taxon>
        <taxon>Cephalopoda</taxon>
        <taxon>Coleoidea</taxon>
        <taxon>Decapodiformes</taxon>
        <taxon>Sepiida</taxon>
        <taxon>Sepiina</taxon>
        <taxon>Sepiidae</taxon>
        <taxon>Acanthosepion</taxon>
    </lineage>
</organism>
<evidence type="ECO:0000256" key="1">
    <source>
        <dbReference type="SAM" id="MobiDB-lite"/>
    </source>
</evidence>
<reference evidence="2" key="1">
    <citation type="submission" date="2021-01" db="EMBL/GenBank/DDBJ databases">
        <authorList>
            <person name="Li R."/>
            <person name="Bekaert M."/>
        </authorList>
    </citation>
    <scope>NUCLEOTIDE SEQUENCE</scope>
    <source>
        <strain evidence="2">Farmed</strain>
    </source>
</reference>
<evidence type="ECO:0000313" key="3">
    <source>
        <dbReference type="Proteomes" id="UP000597762"/>
    </source>
</evidence>